<dbReference type="Pfam" id="PF13614">
    <property type="entry name" value="AAA_31"/>
    <property type="match status" value="1"/>
</dbReference>
<dbReference type="PANTHER" id="PTHR13696:SF52">
    <property type="entry name" value="PARA FAMILY PROTEIN CT_582"/>
    <property type="match status" value="1"/>
</dbReference>
<dbReference type="InterPro" id="IPR050678">
    <property type="entry name" value="DNA_Partitioning_ATPase"/>
</dbReference>
<dbReference type="SUPFAM" id="SSF52540">
    <property type="entry name" value="P-loop containing nucleoside triphosphate hydrolases"/>
    <property type="match status" value="1"/>
</dbReference>
<proteinExistence type="predicted"/>
<feature type="domain" description="AAA" evidence="1">
    <location>
        <begin position="4"/>
        <end position="196"/>
    </location>
</feature>
<name>A0A1W1HC39_9BACT</name>
<evidence type="ECO:0000313" key="3">
    <source>
        <dbReference type="Proteomes" id="UP000191931"/>
    </source>
</evidence>
<evidence type="ECO:0000259" key="1">
    <source>
        <dbReference type="Pfam" id="PF13614"/>
    </source>
</evidence>
<dbReference type="OrthoDB" id="9785810at2"/>
<dbReference type="AlphaFoldDB" id="A0A1W1HC39"/>
<protein>
    <submittedName>
        <fullName evidence="2">Cobyrinic acid ac-diamide synthase</fullName>
    </submittedName>
</protein>
<keyword evidence="3" id="KW-1185">Reference proteome</keyword>
<organism evidence="2 3">
    <name type="scientific">Desulfamplus magnetovallimortis</name>
    <dbReference type="NCBI Taxonomy" id="1246637"/>
    <lineage>
        <taxon>Bacteria</taxon>
        <taxon>Pseudomonadati</taxon>
        <taxon>Thermodesulfobacteriota</taxon>
        <taxon>Desulfobacteria</taxon>
        <taxon>Desulfobacterales</taxon>
        <taxon>Desulfobacteraceae</taxon>
        <taxon>Desulfamplus</taxon>
    </lineage>
</organism>
<dbReference type="Gene3D" id="3.40.50.300">
    <property type="entry name" value="P-loop containing nucleotide triphosphate hydrolases"/>
    <property type="match status" value="1"/>
</dbReference>
<dbReference type="RefSeq" id="WP_080799291.1">
    <property type="nucleotide sequence ID" value="NZ_LT828540.1"/>
</dbReference>
<dbReference type="EMBL" id="FWEV01000124">
    <property type="protein sequence ID" value="SLM30061.1"/>
    <property type="molecule type" value="Genomic_DNA"/>
</dbReference>
<sequence>MSSKIAIFSHKGGVSKTTTAYHLAWMLTEFDKKVLLVDSDSQCNLSKIALGEEGFDQFYLSKPDCNLKSYLSPAFKAQPVSIKAAELIPVKNNSNLFIIPGSFEITEYDVSLGVSFTLSETLTSLKNLPGSFNALIEKTVEAHAIDYVIIDMNPSLSAINQALLVSSDYFIVPAAPDNFSAMAVKSLSKTLPKWEQWAKKARVAFSDAFYPLPKNTPKFIGTVVQRYNIRDGKPTQANQKLIDELNQLITTLFVPEIKKIGMTLNDEQYDFENYCLSLLPDFQGLNPIYQKLGIPVYALTDEQIGQTGTVLKKYQTMRDDFYSKFSNFTKKVIELTS</sequence>
<dbReference type="STRING" id="1246637.MTBBW1_210004"/>
<evidence type="ECO:0000313" key="2">
    <source>
        <dbReference type="EMBL" id="SLM30061.1"/>
    </source>
</evidence>
<reference evidence="2 3" key="1">
    <citation type="submission" date="2017-03" db="EMBL/GenBank/DDBJ databases">
        <authorList>
            <person name="Afonso C.L."/>
            <person name="Miller P.J."/>
            <person name="Scott M.A."/>
            <person name="Spackman E."/>
            <person name="Goraichik I."/>
            <person name="Dimitrov K.M."/>
            <person name="Suarez D.L."/>
            <person name="Swayne D.E."/>
        </authorList>
    </citation>
    <scope>NUCLEOTIDE SEQUENCE [LARGE SCALE GENOMIC DNA]</scope>
    <source>
        <strain evidence="2">PRJEB14757</strain>
    </source>
</reference>
<gene>
    <name evidence="2" type="ORF">MTBBW1_210004</name>
</gene>
<accession>A0A1W1HC39</accession>
<dbReference type="Proteomes" id="UP000191931">
    <property type="component" value="Unassembled WGS sequence"/>
</dbReference>
<dbReference type="InterPro" id="IPR025669">
    <property type="entry name" value="AAA_dom"/>
</dbReference>
<dbReference type="InterPro" id="IPR027417">
    <property type="entry name" value="P-loop_NTPase"/>
</dbReference>
<dbReference type="CDD" id="cd02042">
    <property type="entry name" value="ParAB_family"/>
    <property type="match status" value="1"/>
</dbReference>
<dbReference type="PANTHER" id="PTHR13696">
    <property type="entry name" value="P-LOOP CONTAINING NUCLEOSIDE TRIPHOSPHATE HYDROLASE"/>
    <property type="match status" value="1"/>
</dbReference>